<dbReference type="Proteomes" id="UP000298180">
    <property type="component" value="Unassembled WGS sequence"/>
</dbReference>
<dbReference type="GO" id="GO:0008168">
    <property type="term" value="F:methyltransferase activity"/>
    <property type="evidence" value="ECO:0007669"/>
    <property type="project" value="UniProtKB-KW"/>
</dbReference>
<reference evidence="2 3" key="1">
    <citation type="submission" date="2019-03" db="EMBL/GenBank/DDBJ databases">
        <title>Ramlibacter henchirensis DSM 14656, whole genome shotgun sequence.</title>
        <authorList>
            <person name="Zhang X."/>
            <person name="Feng G."/>
            <person name="Zhu H."/>
        </authorList>
    </citation>
    <scope>NUCLEOTIDE SEQUENCE [LARGE SCALE GENOMIC DNA]</scope>
    <source>
        <strain evidence="2 3">DSM 14656</strain>
    </source>
</reference>
<dbReference type="InterPro" id="IPR029063">
    <property type="entry name" value="SAM-dependent_MTases_sf"/>
</dbReference>
<keyword evidence="2" id="KW-0489">Methyltransferase</keyword>
<comment type="caution">
    <text evidence="2">The sequence shown here is derived from an EMBL/GenBank/DDBJ whole genome shotgun (WGS) entry which is preliminary data.</text>
</comment>
<dbReference type="GO" id="GO:0032259">
    <property type="term" value="P:methylation"/>
    <property type="evidence" value="ECO:0007669"/>
    <property type="project" value="UniProtKB-KW"/>
</dbReference>
<keyword evidence="1" id="KW-0175">Coiled coil</keyword>
<feature type="coiled-coil region" evidence="1">
    <location>
        <begin position="60"/>
        <end position="94"/>
    </location>
</feature>
<dbReference type="Gene3D" id="3.40.50.150">
    <property type="entry name" value="Vaccinia Virus protein VP39"/>
    <property type="match status" value="1"/>
</dbReference>
<accession>A0A4Z0C0W4</accession>
<proteinExistence type="predicted"/>
<dbReference type="EMBL" id="SMLM01000001">
    <property type="protein sequence ID" value="TFZ05176.1"/>
    <property type="molecule type" value="Genomic_DNA"/>
</dbReference>
<sequence length="344" mass="39205">MGRAWSPSISCSTIHSVSARHGLRECARRLASATIPSMVSRFLPRAVNGLLRPSGLQVVRTSTLHAHVELERRIAELERRLARADEQRQQDEATVQNIIRYAMKAHWRTVDLIDRVSGDDEPKACALCGYADGGFQEVVSECIFSGGRLLRHVCPRCDVIFGPQKVLALDESMLDLDYRMLYRTYSEGDSTESIIRTFHLLRPRKEGVYLDFGSGGAWSAAIQRLRQEGWNIFGFEPSVPVSSEFVFTKWEEIESRRFAGILTHNVLEHLFDPAGTTRRLGQLLEPGARLVHTTPCFEYLYEYTRFHVFFFTGRSPQVLAERAGMKIEEWVRDGEFMACIMQRA</sequence>
<organism evidence="2 3">
    <name type="scientific">Ramlibacter henchirensis</name>
    <dbReference type="NCBI Taxonomy" id="204072"/>
    <lineage>
        <taxon>Bacteria</taxon>
        <taxon>Pseudomonadati</taxon>
        <taxon>Pseudomonadota</taxon>
        <taxon>Betaproteobacteria</taxon>
        <taxon>Burkholderiales</taxon>
        <taxon>Comamonadaceae</taxon>
        <taxon>Ramlibacter</taxon>
    </lineage>
</organism>
<gene>
    <name evidence="2" type="ORF">EZ313_00395</name>
</gene>
<evidence type="ECO:0000313" key="2">
    <source>
        <dbReference type="EMBL" id="TFZ05176.1"/>
    </source>
</evidence>
<keyword evidence="2" id="KW-0808">Transferase</keyword>
<evidence type="ECO:0000313" key="3">
    <source>
        <dbReference type="Proteomes" id="UP000298180"/>
    </source>
</evidence>
<keyword evidence="3" id="KW-1185">Reference proteome</keyword>
<protein>
    <submittedName>
        <fullName evidence="2">Class I SAM-dependent methyltransferase</fullName>
    </submittedName>
</protein>
<dbReference type="OrthoDB" id="9815644at2"/>
<dbReference type="AlphaFoldDB" id="A0A4Z0C0W4"/>
<name>A0A4Z0C0W4_9BURK</name>
<dbReference type="Pfam" id="PF13489">
    <property type="entry name" value="Methyltransf_23"/>
    <property type="match status" value="1"/>
</dbReference>
<evidence type="ECO:0000256" key="1">
    <source>
        <dbReference type="SAM" id="Coils"/>
    </source>
</evidence>
<dbReference type="SUPFAM" id="SSF53335">
    <property type="entry name" value="S-adenosyl-L-methionine-dependent methyltransferases"/>
    <property type="match status" value="1"/>
</dbReference>